<dbReference type="AlphaFoldDB" id="A0A7W8ABF9"/>
<dbReference type="InterPro" id="IPR036390">
    <property type="entry name" value="WH_DNA-bd_sf"/>
</dbReference>
<proteinExistence type="predicted"/>
<dbReference type="EMBL" id="JACHIN010000016">
    <property type="protein sequence ID" value="MBB5083144.1"/>
    <property type="molecule type" value="Genomic_DNA"/>
</dbReference>
<keyword evidence="2" id="KW-0238">DNA-binding</keyword>
<evidence type="ECO:0000259" key="1">
    <source>
        <dbReference type="Pfam" id="PF08279"/>
    </source>
</evidence>
<comment type="caution">
    <text evidence="2">The sequence shown here is derived from an EMBL/GenBank/DDBJ whole genome shotgun (WGS) entry which is preliminary data.</text>
</comment>
<dbReference type="Pfam" id="PF08279">
    <property type="entry name" value="HTH_11"/>
    <property type="match status" value="1"/>
</dbReference>
<feature type="domain" description="Helix-turn-helix type 11" evidence="1">
    <location>
        <begin position="18"/>
        <end position="70"/>
    </location>
</feature>
<dbReference type="PANTHER" id="PTHR34580">
    <property type="match status" value="1"/>
</dbReference>
<sequence length="123" mass="13061">MTSAASRDNHLTVRRVERQQHLIERLHASADRVTVGTLAHDFGVSERTIARDIERLRLSGVPVDVAPGRGGGAVIVRRADIPPIAFDLREIAALISSLTALGPTASESATSAMRKLTTALTGA</sequence>
<gene>
    <name evidence="2" type="ORF">HNR40_008647</name>
</gene>
<accession>A0A7W8ABF9</accession>
<dbReference type="GO" id="GO:0003677">
    <property type="term" value="F:DNA binding"/>
    <property type="evidence" value="ECO:0007669"/>
    <property type="project" value="UniProtKB-KW"/>
</dbReference>
<keyword evidence="3" id="KW-1185">Reference proteome</keyword>
<protein>
    <submittedName>
        <fullName evidence="2">Putative DNA-binding transcriptional regulator YafY</fullName>
    </submittedName>
</protein>
<name>A0A7W8ABF9_9ACTN</name>
<reference evidence="2 3" key="1">
    <citation type="submission" date="2020-08" db="EMBL/GenBank/DDBJ databases">
        <title>Genomic Encyclopedia of Type Strains, Phase IV (KMG-IV): sequencing the most valuable type-strain genomes for metagenomic binning, comparative biology and taxonomic classification.</title>
        <authorList>
            <person name="Goeker M."/>
        </authorList>
    </citation>
    <scope>NUCLEOTIDE SEQUENCE [LARGE SCALE GENOMIC DNA]</scope>
    <source>
        <strain evidence="2 3">DSM 45385</strain>
    </source>
</reference>
<dbReference type="PANTHER" id="PTHR34580:SF1">
    <property type="entry name" value="PROTEIN PAFC"/>
    <property type="match status" value="1"/>
</dbReference>
<organism evidence="2 3">
    <name type="scientific">Nonomuraea endophytica</name>
    <dbReference type="NCBI Taxonomy" id="714136"/>
    <lineage>
        <taxon>Bacteria</taxon>
        <taxon>Bacillati</taxon>
        <taxon>Actinomycetota</taxon>
        <taxon>Actinomycetes</taxon>
        <taxon>Streptosporangiales</taxon>
        <taxon>Streptosporangiaceae</taxon>
        <taxon>Nonomuraea</taxon>
    </lineage>
</organism>
<dbReference type="RefSeq" id="WP_184971981.1">
    <property type="nucleotide sequence ID" value="NZ_JACHIN010000016.1"/>
</dbReference>
<evidence type="ECO:0000313" key="2">
    <source>
        <dbReference type="EMBL" id="MBB5083144.1"/>
    </source>
</evidence>
<dbReference type="SUPFAM" id="SSF46785">
    <property type="entry name" value="Winged helix' DNA-binding domain"/>
    <property type="match status" value="1"/>
</dbReference>
<dbReference type="InterPro" id="IPR013196">
    <property type="entry name" value="HTH_11"/>
</dbReference>
<dbReference type="InterPro" id="IPR036388">
    <property type="entry name" value="WH-like_DNA-bd_sf"/>
</dbReference>
<dbReference type="Proteomes" id="UP000568380">
    <property type="component" value="Unassembled WGS sequence"/>
</dbReference>
<dbReference type="InterPro" id="IPR051534">
    <property type="entry name" value="CBASS_pafABC_assoc_protein"/>
</dbReference>
<evidence type="ECO:0000313" key="3">
    <source>
        <dbReference type="Proteomes" id="UP000568380"/>
    </source>
</evidence>
<dbReference type="Gene3D" id="1.10.10.10">
    <property type="entry name" value="Winged helix-like DNA-binding domain superfamily/Winged helix DNA-binding domain"/>
    <property type="match status" value="1"/>
</dbReference>